<proteinExistence type="predicted"/>
<gene>
    <name evidence="1" type="ORF">HGRIS_003519</name>
</gene>
<dbReference type="Proteomes" id="UP001556367">
    <property type="component" value="Unassembled WGS sequence"/>
</dbReference>
<dbReference type="PANTHER" id="PTHR33266:SF1">
    <property type="entry name" value="F-BOX DOMAIN-CONTAINING PROTEIN"/>
    <property type="match status" value="1"/>
</dbReference>
<reference evidence="2" key="1">
    <citation type="submission" date="2024-06" db="EMBL/GenBank/DDBJ databases">
        <title>Multi-omics analyses provide insights into the biosynthesis of the anticancer antibiotic pleurotin in Hohenbuehelia grisea.</title>
        <authorList>
            <person name="Weaver J.A."/>
            <person name="Alberti F."/>
        </authorList>
    </citation>
    <scope>NUCLEOTIDE SEQUENCE [LARGE SCALE GENOMIC DNA]</scope>
    <source>
        <strain evidence="2">T-177</strain>
    </source>
</reference>
<dbReference type="PANTHER" id="PTHR33266">
    <property type="entry name" value="CHROMOSOME 15, WHOLE GENOME SHOTGUN SEQUENCE"/>
    <property type="match status" value="1"/>
</dbReference>
<dbReference type="EMBL" id="JASNQZ010000007">
    <property type="protein sequence ID" value="KAL0954554.1"/>
    <property type="molecule type" value="Genomic_DNA"/>
</dbReference>
<protein>
    <submittedName>
        <fullName evidence="1">Uncharacterized protein</fullName>
    </submittedName>
</protein>
<evidence type="ECO:0000313" key="2">
    <source>
        <dbReference type="Proteomes" id="UP001556367"/>
    </source>
</evidence>
<name>A0ABR3JFK9_9AGAR</name>
<keyword evidence="2" id="KW-1185">Reference proteome</keyword>
<evidence type="ECO:0000313" key="1">
    <source>
        <dbReference type="EMBL" id="KAL0954554.1"/>
    </source>
</evidence>
<organism evidence="1 2">
    <name type="scientific">Hohenbuehelia grisea</name>
    <dbReference type="NCBI Taxonomy" id="104357"/>
    <lineage>
        <taxon>Eukaryota</taxon>
        <taxon>Fungi</taxon>
        <taxon>Dikarya</taxon>
        <taxon>Basidiomycota</taxon>
        <taxon>Agaricomycotina</taxon>
        <taxon>Agaricomycetes</taxon>
        <taxon>Agaricomycetidae</taxon>
        <taxon>Agaricales</taxon>
        <taxon>Pleurotineae</taxon>
        <taxon>Pleurotaceae</taxon>
        <taxon>Hohenbuehelia</taxon>
    </lineage>
</organism>
<comment type="caution">
    <text evidence="1">The sequence shown here is derived from an EMBL/GenBank/DDBJ whole genome shotgun (WGS) entry which is preliminary data.</text>
</comment>
<accession>A0ABR3JFK9</accession>
<sequence>MSAAHLLPFDSTMEDITSGISELTITPDRRCLLLREYISKHPDASQTLNVFWHANILDVTKHLYRNVTAPAMAVAVNDIIPSDLITKIFGGPLAVENATNVQMLKREFHDVAEFVVTLFPYTPPPKKTEENMDAETLSELANLLANAFRQRCRGDAPKRLHGAIKVFDCMYDPALHFGKVVAITAASCAGKTFTACYVSNYEVSIYICFRAMYQVDQPVTPDQGWPPQDTPACRFFYAHKDAMWKGEELAAAFLGALFTVMAEKLEGCEELSQFNAHWVIDKAADLEHSTRFKTFLEVEAKANKILESTSWLELRKVHHFDAAGPNAEIVDFPAWHKSLFEACVRRPLETLDATRIKHRLGKYIIISLDECTQLSHDYQRGAGHVPQNCISLIAIQRLIKTCEQFPCWFLLLDTNSSVSALHPPPGRDAPSSRLDGILAPLPVWPYLDFDIMVDEAFRAGGPTPDAALGLTHLRCYGRPYWSSTPLSRLLRSAIRKLLCETQFHPGKDADQVFAVLSQRLLIPLSNNQDAHKIAATGVRSHMRTLIGVIDRTILVTDAPSEPMLAIAAAEVMTRPGNHSEYQQTMASLVQALILNDVVDRGSLGELLARTYIIIARDAALNGQSFVDTSSPLNPGKVRPVPLKSFLTSLLPGIAFGKVTFKTVGTGKKKQQQKDTTINPVHGVAMLDEVQDYVLNFTHFVQVSQNISFVDKEFLYRTWCRGAAIQCCFQQPIFDILLVAYHKDHLDEPFDEKYCYLIAIQVKNKTETVARKLVGALTIPRSKSADPQVNNTKLPHLVVMMELGVTTDFNEMRGAETRVLINRERAVYSHESQRFPVTSKATYYAEDLSDEPERFSISIRGHDETVYPSVAKLAPALFSEKMWGRTLGAGSLTFHEDEKRLLEQIDVLHNFVVS</sequence>